<evidence type="ECO:0000313" key="1">
    <source>
        <dbReference type="EMBL" id="KAJ5247772.1"/>
    </source>
</evidence>
<dbReference type="Pfam" id="PF13489">
    <property type="entry name" value="Methyltransf_23"/>
    <property type="match status" value="1"/>
</dbReference>
<dbReference type="InterPro" id="IPR029063">
    <property type="entry name" value="SAM-dependent_MTases_sf"/>
</dbReference>
<dbReference type="Proteomes" id="UP001150941">
    <property type="component" value="Unassembled WGS sequence"/>
</dbReference>
<keyword evidence="2" id="KW-1185">Reference proteome</keyword>
<protein>
    <recommendedName>
        <fullName evidence="3">Methyltransferase domain-containing protein</fullName>
    </recommendedName>
</protein>
<proteinExistence type="predicted"/>
<dbReference type="OrthoDB" id="417697at2759"/>
<dbReference type="SUPFAM" id="SSF53335">
    <property type="entry name" value="S-adenosyl-L-methionine-dependent methyltransferases"/>
    <property type="match status" value="1"/>
</dbReference>
<dbReference type="EMBL" id="JAPQKS010000002">
    <property type="protein sequence ID" value="KAJ5247772.1"/>
    <property type="molecule type" value="Genomic_DNA"/>
</dbReference>
<accession>A0A9W9PKJ7</accession>
<comment type="caution">
    <text evidence="1">The sequence shown here is derived from an EMBL/GenBank/DDBJ whole genome shotgun (WGS) entry which is preliminary data.</text>
</comment>
<dbReference type="GeneID" id="83199355"/>
<dbReference type="Gene3D" id="3.40.50.150">
    <property type="entry name" value="Vaccinia Virus protein VP39"/>
    <property type="match status" value="1"/>
</dbReference>
<organism evidence="1 2">
    <name type="scientific">Penicillium chermesinum</name>
    <dbReference type="NCBI Taxonomy" id="63820"/>
    <lineage>
        <taxon>Eukaryota</taxon>
        <taxon>Fungi</taxon>
        <taxon>Dikarya</taxon>
        <taxon>Ascomycota</taxon>
        <taxon>Pezizomycotina</taxon>
        <taxon>Eurotiomycetes</taxon>
        <taxon>Eurotiomycetidae</taxon>
        <taxon>Eurotiales</taxon>
        <taxon>Aspergillaceae</taxon>
        <taxon>Penicillium</taxon>
    </lineage>
</organism>
<dbReference type="PANTHER" id="PTHR43591:SF96">
    <property type="entry name" value="PUTATIVE-RELATED"/>
    <property type="match status" value="1"/>
</dbReference>
<dbReference type="AlphaFoldDB" id="A0A9W9PKJ7"/>
<dbReference type="PANTHER" id="PTHR43591">
    <property type="entry name" value="METHYLTRANSFERASE"/>
    <property type="match status" value="1"/>
</dbReference>
<name>A0A9W9PKJ7_9EURO</name>
<dbReference type="CDD" id="cd02440">
    <property type="entry name" value="AdoMet_MTases"/>
    <property type="match status" value="1"/>
</dbReference>
<dbReference type="RefSeq" id="XP_058335193.1">
    <property type="nucleotide sequence ID" value="XM_058472052.1"/>
</dbReference>
<evidence type="ECO:0000313" key="2">
    <source>
        <dbReference type="Proteomes" id="UP001150941"/>
    </source>
</evidence>
<sequence length="283" mass="31514">MSSTIESGFHLADSKGYMLGRGHAAACRLNFQFYLWKESLQFNIHPSIPIPSAPAIADVGTGTSIWLLDVARSAPDATLDGFDIDLSNTPPAQWLPKGLTLHNWSVFDPAPENLVGKYDVVHLRLLILVVENSDPVPVIRNVARLLKPGGYIQWDDLNYPDTHVEKADSTRETPAFDRLRQFVYSSGRHDWVMNLASILEQNGFTGAHLYHFRDRCDLITANGEQHLATMEEFAKSLDKKSMTEDAANIRKLLEDVEDEARHGVALSMPRVVAVAQKPGTPSR</sequence>
<gene>
    <name evidence="1" type="ORF">N7468_002755</name>
</gene>
<evidence type="ECO:0008006" key="3">
    <source>
        <dbReference type="Google" id="ProtNLM"/>
    </source>
</evidence>
<reference evidence="1" key="1">
    <citation type="submission" date="2022-11" db="EMBL/GenBank/DDBJ databases">
        <authorList>
            <person name="Petersen C."/>
        </authorList>
    </citation>
    <scope>NUCLEOTIDE SEQUENCE</scope>
    <source>
        <strain evidence="1">IBT 19713</strain>
    </source>
</reference>
<reference evidence="1" key="2">
    <citation type="journal article" date="2023" name="IMA Fungus">
        <title>Comparative genomic study of the Penicillium genus elucidates a diverse pangenome and 15 lateral gene transfer events.</title>
        <authorList>
            <person name="Petersen C."/>
            <person name="Sorensen T."/>
            <person name="Nielsen M.R."/>
            <person name="Sondergaard T.E."/>
            <person name="Sorensen J.L."/>
            <person name="Fitzpatrick D.A."/>
            <person name="Frisvad J.C."/>
            <person name="Nielsen K.L."/>
        </authorList>
    </citation>
    <scope>NUCLEOTIDE SEQUENCE</scope>
    <source>
        <strain evidence="1">IBT 19713</strain>
    </source>
</reference>